<dbReference type="Proteomes" id="UP001241377">
    <property type="component" value="Unassembled WGS sequence"/>
</dbReference>
<organism evidence="1 2">
    <name type="scientific">Naganishia cerealis</name>
    <dbReference type="NCBI Taxonomy" id="610337"/>
    <lineage>
        <taxon>Eukaryota</taxon>
        <taxon>Fungi</taxon>
        <taxon>Dikarya</taxon>
        <taxon>Basidiomycota</taxon>
        <taxon>Agaricomycotina</taxon>
        <taxon>Tremellomycetes</taxon>
        <taxon>Filobasidiales</taxon>
        <taxon>Filobasidiaceae</taxon>
        <taxon>Naganishia</taxon>
    </lineage>
</organism>
<sequence length="583" mass="66619">MSANMLSLLSEHPERVFELSKNDGTHYFDLLVKQFLDPIAKEYSVLDEIYVDGLDSSQIYGQTRMVLDGVGDKLMHEVIPALKAKSMDNNDEEVDEDDEDVEESDVEDENNEQNKSLSGESEDEEEEQNSGESEDENLGEIMGELSDEDIDEEPSQGDEDEPQTFKKDSFGLNDEFFDIDSFNKQIINLEKPEDDDEIDYMDSMSEEDEDEEVAYFDDFFPKPAKQETQESGQNSDSSDEEEPNEQDLSDGEYENALGSAMLDMFEDKPQKNTAAMSSFEAHQKQIQEEVAKLEAELIAEKKWTMKGEVTAKSRPEDSLLEDPETMDLEFDRTAKPIPVITQEHTETVEDMIRRRIKAEEFDDLPRRVVGDVAKFHKERVEVSEQKSTKSLAELYEDEYHQADPQTEVSDETKKQHEEIDQLFSSLNHKLDSLCSAHYVPKPHQGRSLEIRVDDVTAPTISMEDAQPAYVDSGTSLAPQEIYKPGEKQDGKVTLKSGLSYAKDELSRDDKQRLRRANKRKRAKEHSQRESPNKKSNKKQNTNDVVSTLARAKNVTLIDKKGRHTDVKGKERRETTHSSSQYML</sequence>
<reference evidence="1" key="1">
    <citation type="submission" date="2023-04" db="EMBL/GenBank/DDBJ databases">
        <title>Draft Genome sequencing of Naganishia species isolated from polar environments using Oxford Nanopore Technology.</title>
        <authorList>
            <person name="Leo P."/>
            <person name="Venkateswaran K."/>
        </authorList>
    </citation>
    <scope>NUCLEOTIDE SEQUENCE</scope>
    <source>
        <strain evidence="1">MNA-CCFEE 5261</strain>
    </source>
</reference>
<evidence type="ECO:0000313" key="1">
    <source>
        <dbReference type="EMBL" id="KAJ9109588.1"/>
    </source>
</evidence>
<protein>
    <submittedName>
        <fullName evidence="1">Uncharacterized protein</fullName>
    </submittedName>
</protein>
<gene>
    <name evidence="1" type="ORF">QFC19_002029</name>
</gene>
<name>A0ACC2WDN3_9TREE</name>
<accession>A0ACC2WDN3</accession>
<comment type="caution">
    <text evidence="1">The sequence shown here is derived from an EMBL/GenBank/DDBJ whole genome shotgun (WGS) entry which is preliminary data.</text>
</comment>
<evidence type="ECO:0000313" key="2">
    <source>
        <dbReference type="Proteomes" id="UP001241377"/>
    </source>
</evidence>
<proteinExistence type="predicted"/>
<keyword evidence="2" id="KW-1185">Reference proteome</keyword>
<dbReference type="EMBL" id="JASBWR010000017">
    <property type="protein sequence ID" value="KAJ9109588.1"/>
    <property type="molecule type" value="Genomic_DNA"/>
</dbReference>